<evidence type="ECO:0008006" key="4">
    <source>
        <dbReference type="Google" id="ProtNLM"/>
    </source>
</evidence>
<sequence>MKMTQFIWTFLTLVAVVLSTQVSNAQEFSSAHVTSPHHYQVLLENDKVLVLKMTLAPGESDNWHKHNAETVYFQSGGKATITTAEGANTLEIPDGFTMWHDAWEHQVSNVGTTTIVAIIVEAK</sequence>
<protein>
    <recommendedName>
        <fullName evidence="4">Cupin domain-containing protein</fullName>
    </recommendedName>
</protein>
<reference evidence="2 3" key="1">
    <citation type="submission" date="2023-03" db="EMBL/GenBank/DDBJ databases">
        <title>Draft genome sequence of Thalassotalea eurytherma JCM 18482T.</title>
        <authorList>
            <person name="Sawabe T."/>
        </authorList>
    </citation>
    <scope>NUCLEOTIDE SEQUENCE [LARGE SCALE GENOMIC DNA]</scope>
    <source>
        <strain evidence="2 3">JCM 18482</strain>
    </source>
</reference>
<dbReference type="InterPro" id="IPR014710">
    <property type="entry name" value="RmlC-like_jellyroll"/>
</dbReference>
<feature type="signal peptide" evidence="1">
    <location>
        <begin position="1"/>
        <end position="25"/>
    </location>
</feature>
<dbReference type="Gene3D" id="2.60.120.10">
    <property type="entry name" value="Jelly Rolls"/>
    <property type="match status" value="1"/>
</dbReference>
<evidence type="ECO:0000256" key="1">
    <source>
        <dbReference type="SAM" id="SignalP"/>
    </source>
</evidence>
<proteinExistence type="predicted"/>
<evidence type="ECO:0000313" key="2">
    <source>
        <dbReference type="EMBL" id="GLX81473.1"/>
    </source>
</evidence>
<evidence type="ECO:0000313" key="3">
    <source>
        <dbReference type="Proteomes" id="UP001157133"/>
    </source>
</evidence>
<comment type="caution">
    <text evidence="2">The sequence shown here is derived from an EMBL/GenBank/DDBJ whole genome shotgun (WGS) entry which is preliminary data.</text>
</comment>
<gene>
    <name evidence="2" type="ORF">theurythT_09250</name>
</gene>
<feature type="chain" id="PRO_5045401226" description="Cupin domain-containing protein" evidence="1">
    <location>
        <begin position="26"/>
        <end position="123"/>
    </location>
</feature>
<dbReference type="InterPro" id="IPR011051">
    <property type="entry name" value="RmlC_Cupin_sf"/>
</dbReference>
<dbReference type="Proteomes" id="UP001157133">
    <property type="component" value="Unassembled WGS sequence"/>
</dbReference>
<name>A0ABQ6GZX0_9GAMM</name>
<dbReference type="SUPFAM" id="SSF51182">
    <property type="entry name" value="RmlC-like cupins"/>
    <property type="match status" value="1"/>
</dbReference>
<keyword evidence="3" id="KW-1185">Reference proteome</keyword>
<organism evidence="2 3">
    <name type="scientific">Thalassotalea eurytherma</name>
    <dbReference type="NCBI Taxonomy" id="1144278"/>
    <lineage>
        <taxon>Bacteria</taxon>
        <taxon>Pseudomonadati</taxon>
        <taxon>Pseudomonadota</taxon>
        <taxon>Gammaproteobacteria</taxon>
        <taxon>Alteromonadales</taxon>
        <taxon>Colwelliaceae</taxon>
        <taxon>Thalassotalea</taxon>
    </lineage>
</organism>
<dbReference type="RefSeq" id="WP_284206807.1">
    <property type="nucleotide sequence ID" value="NZ_BSSU01000004.1"/>
</dbReference>
<dbReference type="EMBL" id="BSSU01000004">
    <property type="protein sequence ID" value="GLX81473.1"/>
    <property type="molecule type" value="Genomic_DNA"/>
</dbReference>
<accession>A0ABQ6GZX0</accession>
<keyword evidence="1" id="KW-0732">Signal</keyword>